<dbReference type="InterPro" id="IPR013078">
    <property type="entry name" value="His_Pase_superF_clade-1"/>
</dbReference>
<dbReference type="InterPro" id="IPR029033">
    <property type="entry name" value="His_PPase_superfam"/>
</dbReference>
<reference evidence="2" key="1">
    <citation type="journal article" date="2019" name="Int. J. Syst. Evol. Microbiol.">
        <title>The Global Catalogue of Microorganisms (GCM) 10K type strain sequencing project: providing services to taxonomists for standard genome sequencing and annotation.</title>
        <authorList>
            <consortium name="The Broad Institute Genomics Platform"/>
            <consortium name="The Broad Institute Genome Sequencing Center for Infectious Disease"/>
            <person name="Wu L."/>
            <person name="Ma J."/>
        </authorList>
    </citation>
    <scope>NUCLEOTIDE SEQUENCE [LARGE SCALE GENOMIC DNA]</scope>
    <source>
        <strain evidence="2">KCTC 22671</strain>
    </source>
</reference>
<protein>
    <submittedName>
        <fullName evidence="1">SixA phosphatase family protein</fullName>
    </submittedName>
</protein>
<dbReference type="SUPFAM" id="SSF53254">
    <property type="entry name" value="Phosphoglycerate mutase-like"/>
    <property type="match status" value="1"/>
</dbReference>
<sequence>MKNLILIRHSKSSWETPSKDIDRPLSKRGIHNAHLISEKINVILPKTYVVWSSIAKRAKETAMIFSQNLMIPYENIILRDDLYTFEEKKLEESIKNCENRYDNLILFGHNGAITNFVNKFGDLLIENVPTSGVVSMKFDIDAWSNLQKGQIIKTVFPSHFKHEQYKSESVHR</sequence>
<evidence type="ECO:0000313" key="2">
    <source>
        <dbReference type="Proteomes" id="UP001597534"/>
    </source>
</evidence>
<dbReference type="EMBL" id="JBHUPC010000006">
    <property type="protein sequence ID" value="MFD2890718.1"/>
    <property type="molecule type" value="Genomic_DNA"/>
</dbReference>
<dbReference type="Gene3D" id="3.40.50.1240">
    <property type="entry name" value="Phosphoglycerate mutase-like"/>
    <property type="match status" value="1"/>
</dbReference>
<dbReference type="Pfam" id="PF00300">
    <property type="entry name" value="His_Phos_1"/>
    <property type="match status" value="1"/>
</dbReference>
<name>A0ABW5YI84_9FLAO</name>
<dbReference type="PANTHER" id="PTHR47623">
    <property type="entry name" value="OS09G0287300 PROTEIN"/>
    <property type="match status" value="1"/>
</dbReference>
<dbReference type="Proteomes" id="UP001597534">
    <property type="component" value="Unassembled WGS sequence"/>
</dbReference>
<accession>A0ABW5YI84</accession>
<dbReference type="PANTHER" id="PTHR47623:SF1">
    <property type="entry name" value="OS09G0287300 PROTEIN"/>
    <property type="match status" value="1"/>
</dbReference>
<dbReference type="RefSeq" id="WP_379810197.1">
    <property type="nucleotide sequence ID" value="NZ_JBHUPC010000006.1"/>
</dbReference>
<comment type="caution">
    <text evidence="1">The sequence shown here is derived from an EMBL/GenBank/DDBJ whole genome shotgun (WGS) entry which is preliminary data.</text>
</comment>
<gene>
    <name evidence="1" type="ORF">ACFS5J_01665</name>
</gene>
<organism evidence="1 2">
    <name type="scientific">Flavobacterium chuncheonense</name>
    <dbReference type="NCBI Taxonomy" id="2026653"/>
    <lineage>
        <taxon>Bacteria</taxon>
        <taxon>Pseudomonadati</taxon>
        <taxon>Bacteroidota</taxon>
        <taxon>Flavobacteriia</taxon>
        <taxon>Flavobacteriales</taxon>
        <taxon>Flavobacteriaceae</taxon>
        <taxon>Flavobacterium</taxon>
    </lineage>
</organism>
<dbReference type="CDD" id="cd07067">
    <property type="entry name" value="HP_PGM_like"/>
    <property type="match status" value="1"/>
</dbReference>
<proteinExistence type="predicted"/>
<keyword evidence="2" id="KW-1185">Reference proteome</keyword>
<evidence type="ECO:0000313" key="1">
    <source>
        <dbReference type="EMBL" id="MFD2890718.1"/>
    </source>
</evidence>
<dbReference type="SMART" id="SM00855">
    <property type="entry name" value="PGAM"/>
    <property type="match status" value="1"/>
</dbReference>